<organism evidence="10 11">
    <name type="scientific">Oikopleura dioica</name>
    <name type="common">Tunicate</name>
    <dbReference type="NCBI Taxonomy" id="34765"/>
    <lineage>
        <taxon>Eukaryota</taxon>
        <taxon>Metazoa</taxon>
        <taxon>Chordata</taxon>
        <taxon>Tunicata</taxon>
        <taxon>Appendicularia</taxon>
        <taxon>Copelata</taxon>
        <taxon>Oikopleuridae</taxon>
        <taxon>Oikopleura</taxon>
    </lineage>
</organism>
<dbReference type="InterPro" id="IPR000727">
    <property type="entry name" value="T_SNARE_dom"/>
</dbReference>
<reference evidence="10 11" key="1">
    <citation type="submission" date="2021-04" db="EMBL/GenBank/DDBJ databases">
        <authorList>
            <person name="Bliznina A."/>
        </authorList>
    </citation>
    <scope>NUCLEOTIDE SEQUENCE [LARGE SCALE GENOMIC DNA]</scope>
</reference>
<protein>
    <recommendedName>
        <fullName evidence="7">Synaptosomal-associated protein</fullName>
    </recommendedName>
</protein>
<dbReference type="Proteomes" id="UP001158576">
    <property type="component" value="Chromosome 1"/>
</dbReference>
<keyword evidence="2" id="KW-0771">Synaptosome</keyword>
<evidence type="ECO:0000256" key="8">
    <source>
        <dbReference type="SAM" id="Coils"/>
    </source>
</evidence>
<sequence>MTSDQEAMTMRANQLTDESLDATRRMVAQMEECQDYGIRTLVALDEQGEQLERIEDAMNTVNKDMRDAEKNLAGLEKCCGLCACPWQKGKTPPKDDEYKRIWKKNQDGKVVSSQPMNVADDRNAVTIGGPMIKRVTNDAREDEMEENLGQVSSCINNLKHMALDMNNEINSQNVTVERLNAKVHNNNDRIKAANQRAITLLNN</sequence>
<feature type="domain" description="T-SNARE coiled-coil homology" evidence="9">
    <location>
        <begin position="138"/>
        <end position="200"/>
    </location>
</feature>
<dbReference type="Gene3D" id="1.20.5.110">
    <property type="match status" value="2"/>
</dbReference>
<evidence type="ECO:0000313" key="11">
    <source>
        <dbReference type="Proteomes" id="UP001158576"/>
    </source>
</evidence>
<feature type="coiled-coil region" evidence="8">
    <location>
        <begin position="44"/>
        <end position="78"/>
    </location>
</feature>
<gene>
    <name evidence="10" type="ORF">OKIOD_LOCUS11013</name>
</gene>
<evidence type="ECO:0000256" key="7">
    <source>
        <dbReference type="RuleBase" id="RU003496"/>
    </source>
</evidence>
<comment type="subcellular location">
    <subcellularLocation>
        <location evidence="6">Synapse</location>
        <location evidence="6">Synaptosome</location>
    </subcellularLocation>
</comment>
<keyword evidence="3" id="KW-0677">Repeat</keyword>
<dbReference type="Pfam" id="PF00835">
    <property type="entry name" value="SNAP-25"/>
    <property type="match status" value="1"/>
</dbReference>
<name>A0ABN7SUT9_OIKDI</name>
<dbReference type="PANTHER" id="PTHR19305:SF14">
    <property type="entry name" value="SYNAPTOSOMAL-ASSOCIATED PROTEIN-RELATED"/>
    <property type="match status" value="1"/>
</dbReference>
<accession>A0ABN7SUT9</accession>
<dbReference type="SUPFAM" id="SSF58038">
    <property type="entry name" value="SNARE fusion complex"/>
    <property type="match status" value="2"/>
</dbReference>
<evidence type="ECO:0000256" key="4">
    <source>
        <dbReference type="ARBA" id="ARBA00023018"/>
    </source>
</evidence>
<evidence type="ECO:0000256" key="1">
    <source>
        <dbReference type="ARBA" id="ARBA00009480"/>
    </source>
</evidence>
<dbReference type="EMBL" id="OU015566">
    <property type="protein sequence ID" value="CAG5105571.1"/>
    <property type="molecule type" value="Genomic_DNA"/>
</dbReference>
<dbReference type="PANTHER" id="PTHR19305">
    <property type="entry name" value="SYNAPTOSOMAL ASSOCIATED PROTEIN"/>
    <property type="match status" value="1"/>
</dbReference>
<evidence type="ECO:0000256" key="5">
    <source>
        <dbReference type="ARBA" id="ARBA00023054"/>
    </source>
</evidence>
<dbReference type="CDD" id="cd15885">
    <property type="entry name" value="SNARE_SNAP25C"/>
    <property type="match status" value="1"/>
</dbReference>
<evidence type="ECO:0000256" key="6">
    <source>
        <dbReference type="ARBA" id="ARBA00034102"/>
    </source>
</evidence>
<dbReference type="PROSITE" id="PS50192">
    <property type="entry name" value="T_SNARE"/>
    <property type="match status" value="2"/>
</dbReference>
<keyword evidence="4" id="KW-0770">Synapse</keyword>
<keyword evidence="5 8" id="KW-0175">Coiled coil</keyword>
<comment type="similarity">
    <text evidence="1 7">Belongs to the SNAP-25 family.</text>
</comment>
<evidence type="ECO:0000256" key="3">
    <source>
        <dbReference type="ARBA" id="ARBA00022737"/>
    </source>
</evidence>
<evidence type="ECO:0000259" key="9">
    <source>
        <dbReference type="PROSITE" id="PS50192"/>
    </source>
</evidence>
<keyword evidence="11" id="KW-1185">Reference proteome</keyword>
<dbReference type="InterPro" id="IPR000928">
    <property type="entry name" value="SNAP-25_dom"/>
</dbReference>
<dbReference type="SMART" id="SM00397">
    <property type="entry name" value="t_SNARE"/>
    <property type="match status" value="2"/>
</dbReference>
<feature type="domain" description="T-SNARE coiled-coil homology" evidence="9">
    <location>
        <begin position="13"/>
        <end position="75"/>
    </location>
</feature>
<evidence type="ECO:0000256" key="2">
    <source>
        <dbReference type="ARBA" id="ARBA00022599"/>
    </source>
</evidence>
<evidence type="ECO:0000313" key="10">
    <source>
        <dbReference type="EMBL" id="CAG5105571.1"/>
    </source>
</evidence>
<dbReference type="CDD" id="cd15889">
    <property type="entry name" value="SNARE_SNAP25N_23N"/>
    <property type="match status" value="1"/>
</dbReference>
<proteinExistence type="inferred from homology"/>